<reference evidence="2" key="1">
    <citation type="journal article" date="2019" name="Int. J. Syst. Evol. Microbiol.">
        <title>The Global Catalogue of Microorganisms (GCM) 10K type strain sequencing project: providing services to taxonomists for standard genome sequencing and annotation.</title>
        <authorList>
            <consortium name="The Broad Institute Genomics Platform"/>
            <consortium name="The Broad Institute Genome Sequencing Center for Infectious Disease"/>
            <person name="Wu L."/>
            <person name="Ma J."/>
        </authorList>
    </citation>
    <scope>NUCLEOTIDE SEQUENCE [LARGE SCALE GENOMIC DNA]</scope>
    <source>
        <strain evidence="2">CGMCC 1.15122</strain>
    </source>
</reference>
<sequence length="165" mass="18589">MSALLSELVREDERTMYEAMGDADYAIRYMLLQERLFARLGIVFKFISLFGGSAAVGGVAINSPLLTSVSGILVALSSILDIVIKPEEKALQCRGVSKRYYKLIRKADRHTLEEHDRKAAKIALLPTPQIEGLRVPAYNESSIERGRPDYTQPLNSWQRLLHWLA</sequence>
<comment type="caution">
    <text evidence="1">The sequence shown here is derived from an EMBL/GenBank/DDBJ whole genome shotgun (WGS) entry which is preliminary data.</text>
</comment>
<accession>A0ABQ1NVR9</accession>
<evidence type="ECO:0000313" key="2">
    <source>
        <dbReference type="Proteomes" id="UP000597301"/>
    </source>
</evidence>
<dbReference type="RefSeq" id="WP_188638642.1">
    <property type="nucleotide sequence ID" value="NZ_BMHM01000002.1"/>
</dbReference>
<dbReference type="EMBL" id="BMHM01000002">
    <property type="protein sequence ID" value="GGC83897.1"/>
    <property type="molecule type" value="Genomic_DNA"/>
</dbReference>
<evidence type="ECO:0008006" key="3">
    <source>
        <dbReference type="Google" id="ProtNLM"/>
    </source>
</evidence>
<dbReference type="Proteomes" id="UP000597301">
    <property type="component" value="Unassembled WGS sequence"/>
</dbReference>
<name>A0ABQ1NVR9_9GAMM</name>
<organism evidence="1 2">
    <name type="scientific">Vreelandella lutescens</name>
    <dbReference type="NCBI Taxonomy" id="1602943"/>
    <lineage>
        <taxon>Bacteria</taxon>
        <taxon>Pseudomonadati</taxon>
        <taxon>Pseudomonadota</taxon>
        <taxon>Gammaproteobacteria</taxon>
        <taxon>Oceanospirillales</taxon>
        <taxon>Halomonadaceae</taxon>
        <taxon>Vreelandella</taxon>
    </lineage>
</organism>
<keyword evidence="2" id="KW-1185">Reference proteome</keyword>
<gene>
    <name evidence="1" type="ORF">GCM10011382_12570</name>
</gene>
<protein>
    <recommendedName>
        <fullName evidence="3">SMODS and SLOG-associating 2TM effector domain-containing protein</fullName>
    </recommendedName>
</protein>
<proteinExistence type="predicted"/>
<evidence type="ECO:0000313" key="1">
    <source>
        <dbReference type="EMBL" id="GGC83897.1"/>
    </source>
</evidence>